<comment type="caution">
    <text evidence="2">The sequence shown here is derived from an EMBL/GenBank/DDBJ whole genome shotgun (WGS) entry which is preliminary data.</text>
</comment>
<keyword evidence="3" id="KW-1185">Reference proteome</keyword>
<sequence>MIKRYGKYGVLLGAVLSLTGVLLSGCTSTQSGNLSSGSQTPAAQGGSATQSAASSGSADARPDLVLSSADGQTGTTDQAGQPSAGQAAQNTQSTTQSRTSAGSGTSDRGDIVTYDEQHQNGAEDDTPSIYDADADDDSSDTQQGVDQFTGSFSKEDDSESVTLSLDNDTDLSFSFASCGIHGSAQVSGQTAVYKGDDDYTITFSVSGDILKVTVGGDDASQSAINGTYYRESETEADEG</sequence>
<feature type="compositionally biased region" description="Basic and acidic residues" evidence="1">
    <location>
        <begin position="107"/>
        <end position="118"/>
    </location>
</feature>
<evidence type="ECO:0000313" key="2">
    <source>
        <dbReference type="EMBL" id="MSS13919.1"/>
    </source>
</evidence>
<protein>
    <submittedName>
        <fullName evidence="2">Uncharacterized protein</fullName>
    </submittedName>
</protein>
<feature type="compositionally biased region" description="Acidic residues" evidence="1">
    <location>
        <begin position="122"/>
        <end position="139"/>
    </location>
</feature>
<feature type="compositionally biased region" description="Polar residues" evidence="1">
    <location>
        <begin position="141"/>
        <end position="152"/>
    </location>
</feature>
<name>A0A6L5X0L8_9FIRM</name>
<dbReference type="EMBL" id="VULZ01000002">
    <property type="protein sequence ID" value="MSS13919.1"/>
    <property type="molecule type" value="Genomic_DNA"/>
</dbReference>
<dbReference type="Proteomes" id="UP000481852">
    <property type="component" value="Unassembled WGS sequence"/>
</dbReference>
<dbReference type="AlphaFoldDB" id="A0A6L5X0L8"/>
<feature type="compositionally biased region" description="Polar residues" evidence="1">
    <location>
        <begin position="28"/>
        <end position="41"/>
    </location>
</feature>
<gene>
    <name evidence="2" type="ORF">FYJ35_02485</name>
</gene>
<organism evidence="2 3">
    <name type="scientific">Porcincola intestinalis</name>
    <dbReference type="NCBI Taxonomy" id="2606632"/>
    <lineage>
        <taxon>Bacteria</taxon>
        <taxon>Bacillati</taxon>
        <taxon>Bacillota</taxon>
        <taxon>Clostridia</taxon>
        <taxon>Lachnospirales</taxon>
        <taxon>Lachnospiraceae</taxon>
        <taxon>Porcincola</taxon>
    </lineage>
</organism>
<evidence type="ECO:0000256" key="1">
    <source>
        <dbReference type="SAM" id="MobiDB-lite"/>
    </source>
</evidence>
<reference evidence="2 3" key="1">
    <citation type="submission" date="2019-08" db="EMBL/GenBank/DDBJ databases">
        <title>In-depth cultivation of the pig gut microbiome towards novel bacterial diversity and tailored functional studies.</title>
        <authorList>
            <person name="Wylensek D."/>
            <person name="Hitch T.C.A."/>
            <person name="Clavel T."/>
        </authorList>
    </citation>
    <scope>NUCLEOTIDE SEQUENCE [LARGE SCALE GENOMIC DNA]</scope>
    <source>
        <strain evidence="2 3">Oil+RF-744-WCA-WT-11</strain>
    </source>
</reference>
<feature type="compositionally biased region" description="Low complexity" evidence="1">
    <location>
        <begin position="78"/>
        <end position="106"/>
    </location>
</feature>
<proteinExistence type="predicted"/>
<feature type="compositionally biased region" description="Low complexity" evidence="1">
    <location>
        <begin position="42"/>
        <end position="59"/>
    </location>
</feature>
<evidence type="ECO:0000313" key="3">
    <source>
        <dbReference type="Proteomes" id="UP000481852"/>
    </source>
</evidence>
<dbReference type="RefSeq" id="WP_154522675.1">
    <property type="nucleotide sequence ID" value="NZ_JAQYJL010000026.1"/>
</dbReference>
<accession>A0A6L5X0L8</accession>
<feature type="region of interest" description="Disordered" evidence="1">
    <location>
        <begin position="28"/>
        <end position="155"/>
    </location>
</feature>
<dbReference type="PROSITE" id="PS51257">
    <property type="entry name" value="PROKAR_LIPOPROTEIN"/>
    <property type="match status" value="1"/>
</dbReference>